<evidence type="ECO:0000313" key="3">
    <source>
        <dbReference type="Proteomes" id="UP001521137"/>
    </source>
</evidence>
<dbReference type="Pfam" id="PF00873">
    <property type="entry name" value="ACR_tran"/>
    <property type="match status" value="1"/>
</dbReference>
<dbReference type="Gene3D" id="3.30.70.1320">
    <property type="entry name" value="Multidrug efflux transporter AcrB pore domain like"/>
    <property type="match status" value="1"/>
</dbReference>
<dbReference type="SUPFAM" id="SSF82866">
    <property type="entry name" value="Multidrug efflux transporter AcrB transmembrane domain"/>
    <property type="match status" value="2"/>
</dbReference>
<comment type="caution">
    <text evidence="2">The sequence shown here is derived from an EMBL/GenBank/DDBJ whole genome shotgun (WGS) entry which is preliminary data.</text>
</comment>
<dbReference type="Gene3D" id="1.20.1640.10">
    <property type="entry name" value="Multidrug efflux transporter AcrB transmembrane domain"/>
    <property type="match status" value="2"/>
</dbReference>
<dbReference type="Proteomes" id="UP001521137">
    <property type="component" value="Unassembled WGS sequence"/>
</dbReference>
<feature type="transmembrane region" description="Helical" evidence="1">
    <location>
        <begin position="462"/>
        <end position="481"/>
    </location>
</feature>
<feature type="transmembrane region" description="Helical" evidence="1">
    <location>
        <begin position="15"/>
        <end position="35"/>
    </location>
</feature>
<feature type="transmembrane region" description="Helical" evidence="1">
    <location>
        <begin position="863"/>
        <end position="882"/>
    </location>
</feature>
<dbReference type="InterPro" id="IPR027463">
    <property type="entry name" value="AcrB_DN_DC_subdom"/>
</dbReference>
<dbReference type="PANTHER" id="PTHR32063">
    <property type="match status" value="1"/>
</dbReference>
<sequence>MQNNSILAWWIRNPIAANLSMIILIVAGSMSYLFSIEKEPFPTVRLPIMDVRMTWRGASPRDIEDQIIVRFEEAVKNVEGIKYIVSNAFEGRAQITITGEERVDRRKFSDDIREKINSVNGLPNDADRPVVTERVKRDQMIRIALHGNIDELMLNKLAQEIRREVAALPLITNVDISGDISEEISIQVTEQKLRQYGLSFSEIEAAVRSNSINSSAGSVYGETETFRLNVRNRAEKQVDFEKIILRHSPDGAVLRLGDVATVYDGLAASKRYSSFDGESALLIDIYNGDYMNIPVMSANVREYIENKIHRLPEGVYLTIWEDWNHAYQSRLETIFNNATSGLILVFILLLLFLQPRIALWVSIGIGTAFAAAFWLLPTFSVSLNMLSLFAFMMVIGIVVDDAIVIGESIHRQHELGHHGANAALLGVQAVAKPVVFGVLTTIVVFMPMAFLPGSTAEFTRTIAIVVMLALCFSLFEALFILPSHLRHLPDDDPDNEPSKLDKIQKKFADFLTWIGEQIYGPFIDFLLSWRYAVVVSFILVFCLSVKLLNDNFVLQSFEPKIEADTIRLNVTLPENVSFERMNQVLSQMNVGQDKLTKHVANLSVNGDGAFIAHHYSRISGYRITSYLKLVPYAQRIIDTETATNLLTEFIGEIPDAEEIEFKATLNERDPKVAFMMQSNNLDAMTLAVKELKDHLAEYDDVYLVRDSLARGSKEIMFSMKPGAENLGVSLKDISNQVKQAFYGQEVQRLPREGGDSRVKVHYSRPERENLDSLYSLKIRTRNKKEIPLTNLVDIELKPGISRIQRRDGMKVAWVYADYSGNNLNALRDKIKLDFLSEWSKRHPEVNMDRKGRSRNQDEFMQKVYHYEGLALFIAYVLMAVAFKSYSQPLLIMSAIPFAYTGSIFGHLSHNVYFGAFSMLGILAAAGVVVNDNLVLVDCLNNLRAQGKSTLNAVREACRSRFRAITLTSLTTFVGLIPMLSGDTEQAKFLVPMVVSLAYGVIFATLTTLIFTPCLYLIGVDFNRGLSRALQVWKDLDKPQTSKDQSL</sequence>
<dbReference type="PANTHER" id="PTHR32063:SF33">
    <property type="entry name" value="RND SUPERFAMILY EFFLUX PUMP PERMEASE COMPONENT"/>
    <property type="match status" value="1"/>
</dbReference>
<evidence type="ECO:0000256" key="1">
    <source>
        <dbReference type="SAM" id="Phobius"/>
    </source>
</evidence>
<feature type="transmembrane region" description="Helical" evidence="1">
    <location>
        <begin position="529"/>
        <end position="548"/>
    </location>
</feature>
<proteinExistence type="predicted"/>
<protein>
    <submittedName>
        <fullName evidence="2">Efflux RND transporter permease subunit</fullName>
    </submittedName>
</protein>
<evidence type="ECO:0000313" key="2">
    <source>
        <dbReference type="EMBL" id="MCF2949352.1"/>
    </source>
</evidence>
<dbReference type="RefSeq" id="WP_235313454.1">
    <property type="nucleotide sequence ID" value="NZ_JAKGAS010000008.1"/>
</dbReference>
<feature type="transmembrane region" description="Helical" evidence="1">
    <location>
        <begin position="334"/>
        <end position="351"/>
    </location>
</feature>
<name>A0ABS9DAC8_9ALTE</name>
<keyword evidence="1" id="KW-1133">Transmembrane helix</keyword>
<feature type="transmembrane region" description="Helical" evidence="1">
    <location>
        <begin position="911"/>
        <end position="940"/>
    </location>
</feature>
<dbReference type="Gene3D" id="3.30.70.1440">
    <property type="entry name" value="Multidrug efflux transporter AcrB pore domain"/>
    <property type="match status" value="1"/>
</dbReference>
<dbReference type="InterPro" id="IPR001036">
    <property type="entry name" value="Acrflvin-R"/>
</dbReference>
<dbReference type="SUPFAM" id="SSF82693">
    <property type="entry name" value="Multidrug efflux transporter AcrB pore domain, PN1, PN2, PC1 and PC2 subdomains"/>
    <property type="match status" value="2"/>
</dbReference>
<keyword evidence="1" id="KW-0472">Membrane</keyword>
<dbReference type="EMBL" id="JAKGAS010000008">
    <property type="protein sequence ID" value="MCF2949352.1"/>
    <property type="molecule type" value="Genomic_DNA"/>
</dbReference>
<reference evidence="2 3" key="1">
    <citation type="submission" date="2022-01" db="EMBL/GenBank/DDBJ databases">
        <title>Paraglaciecola sp. G1-23.</title>
        <authorList>
            <person name="Jin M.S."/>
            <person name="Han D.M."/>
            <person name="Kim H.M."/>
            <person name="Jeon C.O."/>
        </authorList>
    </citation>
    <scope>NUCLEOTIDE SEQUENCE [LARGE SCALE GENOMIC DNA]</scope>
    <source>
        <strain evidence="2 3">G1-23</strain>
    </source>
</reference>
<accession>A0ABS9DAC8</accession>
<feature type="transmembrane region" description="Helical" evidence="1">
    <location>
        <begin position="429"/>
        <end position="450"/>
    </location>
</feature>
<feature type="transmembrane region" description="Helical" evidence="1">
    <location>
        <begin position="388"/>
        <end position="409"/>
    </location>
</feature>
<keyword evidence="3" id="KW-1185">Reference proteome</keyword>
<dbReference type="Gene3D" id="3.30.70.1430">
    <property type="entry name" value="Multidrug efflux transporter AcrB pore domain"/>
    <property type="match status" value="2"/>
</dbReference>
<feature type="transmembrane region" description="Helical" evidence="1">
    <location>
        <begin position="961"/>
        <end position="980"/>
    </location>
</feature>
<dbReference type="SUPFAM" id="SSF82714">
    <property type="entry name" value="Multidrug efflux transporter AcrB TolC docking domain, DN and DC subdomains"/>
    <property type="match status" value="2"/>
</dbReference>
<gene>
    <name evidence="2" type="ORF">L0668_14630</name>
</gene>
<dbReference type="PRINTS" id="PR00702">
    <property type="entry name" value="ACRIFLAVINRP"/>
</dbReference>
<feature type="transmembrane region" description="Helical" evidence="1">
    <location>
        <begin position="992"/>
        <end position="1017"/>
    </location>
</feature>
<feature type="transmembrane region" description="Helical" evidence="1">
    <location>
        <begin position="357"/>
        <end position="376"/>
    </location>
</feature>
<keyword evidence="1" id="KW-0812">Transmembrane</keyword>
<organism evidence="2 3">
    <name type="scientific">Paraglaciecola algarum</name>
    <dbReference type="NCBI Taxonomy" id="3050085"/>
    <lineage>
        <taxon>Bacteria</taxon>
        <taxon>Pseudomonadati</taxon>
        <taxon>Pseudomonadota</taxon>
        <taxon>Gammaproteobacteria</taxon>
        <taxon>Alteromonadales</taxon>
        <taxon>Alteromonadaceae</taxon>
        <taxon>Paraglaciecola</taxon>
    </lineage>
</organism>
<dbReference type="Gene3D" id="3.30.2090.10">
    <property type="entry name" value="Multidrug efflux transporter AcrB TolC docking domain, DN and DC subdomains"/>
    <property type="match status" value="2"/>
</dbReference>